<dbReference type="InterPro" id="IPR029064">
    <property type="entry name" value="Ribosomal_eL30-like_sf"/>
</dbReference>
<dbReference type="Gene3D" id="3.40.1280.10">
    <property type="match status" value="1"/>
</dbReference>
<dbReference type="Pfam" id="PF08032">
    <property type="entry name" value="SpoU_sub_bind"/>
    <property type="match status" value="1"/>
</dbReference>
<dbReference type="RefSeq" id="WP_086089689.1">
    <property type="nucleotide sequence ID" value="NZ_CP021112.1"/>
</dbReference>
<keyword evidence="5" id="KW-1185">Reference proteome</keyword>
<reference evidence="4 5" key="1">
    <citation type="submission" date="2017-05" db="EMBL/GenBank/DDBJ databases">
        <title>Full genome sequence of Pseudorhodoplanes sinuspersici.</title>
        <authorList>
            <person name="Dastgheib S.M.M."/>
            <person name="Shavandi M."/>
            <person name="Tirandaz H."/>
        </authorList>
    </citation>
    <scope>NUCLEOTIDE SEQUENCE [LARGE SCALE GENOMIC DNA]</scope>
    <source>
        <strain evidence="4 5">RIPI110</strain>
    </source>
</reference>
<keyword evidence="3 4" id="KW-0808">Transferase</keyword>
<dbReference type="KEGG" id="psin:CAK95_20985"/>
<dbReference type="Proteomes" id="UP000194137">
    <property type="component" value="Chromosome"/>
</dbReference>
<dbReference type="SMART" id="SM00967">
    <property type="entry name" value="SpoU_sub_bind"/>
    <property type="match status" value="1"/>
</dbReference>
<sequence length="268" mass="28374">MARDGIRKKPFTRKKGGPSTFAARGRARPQTDVSVAILYGWHTVQAALANPKRRIRTLFATENAAKRLAEEGVPLKVTAQIVRPDEIARKLGPDAVHNGLLAEADPLDNPDIAEVPDDGVVLVLDQITDPHNVGAIMRSAAAFGVKALITTARHSPEATGVLAKSASGALDYVPLVLVQNLARALGALKDRGFLVVGLDSEGHADLAETALTAPLALVLGAEGKGLRQLTRETCDRTARLDLPGEIKSLNVSNAAALALYVATTRLKR</sequence>
<evidence type="ECO:0000256" key="1">
    <source>
        <dbReference type="ARBA" id="ARBA00007228"/>
    </source>
</evidence>
<dbReference type="GO" id="GO:0008173">
    <property type="term" value="F:RNA methyltransferase activity"/>
    <property type="evidence" value="ECO:0007669"/>
    <property type="project" value="InterPro"/>
</dbReference>
<dbReference type="PANTHER" id="PTHR46429:SF1">
    <property type="entry name" value="23S RRNA (GUANOSINE-2'-O-)-METHYLTRANSFERASE RLMB"/>
    <property type="match status" value="1"/>
</dbReference>
<dbReference type="EMBL" id="CP021112">
    <property type="protein sequence ID" value="ARQ01294.1"/>
    <property type="molecule type" value="Genomic_DNA"/>
</dbReference>
<dbReference type="CDD" id="cd18103">
    <property type="entry name" value="SpoU-like_RlmB"/>
    <property type="match status" value="1"/>
</dbReference>
<keyword evidence="2 4" id="KW-0489">Methyltransferase</keyword>
<dbReference type="Gene3D" id="3.30.1330.30">
    <property type="match status" value="1"/>
</dbReference>
<dbReference type="InterPro" id="IPR013123">
    <property type="entry name" value="SpoU_subst-bd"/>
</dbReference>
<dbReference type="AlphaFoldDB" id="A0A1W6ZV81"/>
<dbReference type="FunFam" id="3.40.1280.10:FF:000008">
    <property type="entry name" value="Group 3 RNA methyltransferase TrmH"/>
    <property type="match status" value="1"/>
</dbReference>
<protein>
    <submittedName>
        <fullName evidence="4">23S rRNA (Guanosine(2251)-2'-O)-methyltransferase RlmB</fullName>
    </submittedName>
</protein>
<comment type="similarity">
    <text evidence="1">Belongs to the class IV-like SAM-binding methyltransferase superfamily. RNA methyltransferase TrmH family.</text>
</comment>
<dbReference type="GO" id="GO:0032259">
    <property type="term" value="P:methylation"/>
    <property type="evidence" value="ECO:0007669"/>
    <property type="project" value="UniProtKB-KW"/>
</dbReference>
<dbReference type="InterPro" id="IPR029028">
    <property type="entry name" value="Alpha/beta_knot_MTases"/>
</dbReference>
<dbReference type="STRING" id="1235591.CAK95_20985"/>
<evidence type="ECO:0000256" key="3">
    <source>
        <dbReference type="ARBA" id="ARBA00022679"/>
    </source>
</evidence>
<dbReference type="NCBIfam" id="TIGR00186">
    <property type="entry name" value="rRNA_methyl_3"/>
    <property type="match status" value="1"/>
</dbReference>
<dbReference type="GO" id="GO:0005829">
    <property type="term" value="C:cytosol"/>
    <property type="evidence" value="ECO:0007669"/>
    <property type="project" value="TreeGrafter"/>
</dbReference>
<gene>
    <name evidence="4" type="ORF">CAK95_20985</name>
</gene>
<evidence type="ECO:0000313" key="5">
    <source>
        <dbReference type="Proteomes" id="UP000194137"/>
    </source>
</evidence>
<evidence type="ECO:0000256" key="2">
    <source>
        <dbReference type="ARBA" id="ARBA00022603"/>
    </source>
</evidence>
<dbReference type="GO" id="GO:0006396">
    <property type="term" value="P:RNA processing"/>
    <property type="evidence" value="ECO:0007669"/>
    <property type="project" value="InterPro"/>
</dbReference>
<proteinExistence type="inferred from homology"/>
<dbReference type="OrthoDB" id="9785673at2"/>
<dbReference type="InterPro" id="IPR001537">
    <property type="entry name" value="SpoU_MeTrfase"/>
</dbReference>
<organism evidence="4 5">
    <name type="scientific">Pseudorhodoplanes sinuspersici</name>
    <dbReference type="NCBI Taxonomy" id="1235591"/>
    <lineage>
        <taxon>Bacteria</taxon>
        <taxon>Pseudomonadati</taxon>
        <taxon>Pseudomonadota</taxon>
        <taxon>Alphaproteobacteria</taxon>
        <taxon>Hyphomicrobiales</taxon>
        <taxon>Pseudorhodoplanes</taxon>
    </lineage>
</organism>
<name>A0A1W6ZV81_9HYPH</name>
<dbReference type="SUPFAM" id="SSF75217">
    <property type="entry name" value="alpha/beta knot"/>
    <property type="match status" value="1"/>
</dbReference>
<dbReference type="InterPro" id="IPR004441">
    <property type="entry name" value="rRNA_MeTrfase_TrmH"/>
</dbReference>
<dbReference type="PANTHER" id="PTHR46429">
    <property type="entry name" value="23S RRNA (GUANOSINE-2'-O-)-METHYLTRANSFERASE RLMB"/>
    <property type="match status" value="1"/>
</dbReference>
<dbReference type="Pfam" id="PF00588">
    <property type="entry name" value="SpoU_methylase"/>
    <property type="match status" value="1"/>
</dbReference>
<accession>A0A1W6ZV81</accession>
<dbReference type="InterPro" id="IPR029026">
    <property type="entry name" value="tRNA_m1G_MTases_N"/>
</dbReference>
<evidence type="ECO:0000313" key="4">
    <source>
        <dbReference type="EMBL" id="ARQ01294.1"/>
    </source>
</evidence>
<dbReference type="GO" id="GO:0003723">
    <property type="term" value="F:RNA binding"/>
    <property type="evidence" value="ECO:0007669"/>
    <property type="project" value="InterPro"/>
</dbReference>
<dbReference type="SUPFAM" id="SSF55315">
    <property type="entry name" value="L30e-like"/>
    <property type="match status" value="1"/>
</dbReference>